<dbReference type="InterPro" id="IPR012337">
    <property type="entry name" value="RNaseH-like_sf"/>
</dbReference>
<dbReference type="Gene3D" id="3.30.420.10">
    <property type="entry name" value="Ribonuclease H-like superfamily/Ribonuclease H"/>
    <property type="match status" value="1"/>
</dbReference>
<dbReference type="GO" id="GO:0004523">
    <property type="term" value="F:RNA-DNA hybrid ribonuclease activity"/>
    <property type="evidence" value="ECO:0007669"/>
    <property type="project" value="InterPro"/>
</dbReference>
<feature type="domain" description="RNase H type-1" evidence="1">
    <location>
        <begin position="52"/>
        <end position="174"/>
    </location>
</feature>
<dbReference type="PANTHER" id="PTHR47074:SF48">
    <property type="entry name" value="POLYNUCLEOTIDYL TRANSFERASE, RIBONUCLEASE H-LIKE SUPERFAMILY PROTEIN"/>
    <property type="match status" value="1"/>
</dbReference>
<proteinExistence type="predicted"/>
<dbReference type="Pfam" id="PF13456">
    <property type="entry name" value="RVT_3"/>
    <property type="match status" value="1"/>
</dbReference>
<dbReference type="EMBL" id="JACGWO010000003">
    <property type="protein sequence ID" value="KAK4431219.1"/>
    <property type="molecule type" value="Genomic_DNA"/>
</dbReference>
<evidence type="ECO:0000313" key="2">
    <source>
        <dbReference type="EMBL" id="KAK4431219.1"/>
    </source>
</evidence>
<name>A0AAE1YJ28_9LAMI</name>
<organism evidence="2 3">
    <name type="scientific">Sesamum alatum</name>
    <dbReference type="NCBI Taxonomy" id="300844"/>
    <lineage>
        <taxon>Eukaryota</taxon>
        <taxon>Viridiplantae</taxon>
        <taxon>Streptophyta</taxon>
        <taxon>Embryophyta</taxon>
        <taxon>Tracheophyta</taxon>
        <taxon>Spermatophyta</taxon>
        <taxon>Magnoliopsida</taxon>
        <taxon>eudicotyledons</taxon>
        <taxon>Gunneridae</taxon>
        <taxon>Pentapetalae</taxon>
        <taxon>asterids</taxon>
        <taxon>lamiids</taxon>
        <taxon>Lamiales</taxon>
        <taxon>Pedaliaceae</taxon>
        <taxon>Sesamum</taxon>
    </lineage>
</organism>
<dbReference type="SUPFAM" id="SSF53098">
    <property type="entry name" value="Ribonuclease H-like"/>
    <property type="match status" value="1"/>
</dbReference>
<dbReference type="Proteomes" id="UP001293254">
    <property type="component" value="Unassembled WGS sequence"/>
</dbReference>
<evidence type="ECO:0000313" key="3">
    <source>
        <dbReference type="Proteomes" id="UP001293254"/>
    </source>
</evidence>
<comment type="caution">
    <text evidence="2">The sequence shown here is derived from an EMBL/GenBank/DDBJ whole genome shotgun (WGS) entry which is preliminary data.</text>
</comment>
<sequence length="200" mass="22203">MEGSNDDPLRLIRKMQTSYSAFLEANESMEAPIVDSSKHNWEPPPHGIVKVNFDGVVCSSGRGVGIGVVARHHLGTCVDWIATSVSTVHNPEQAEALAARSVAEMIQRNSWHRILLEGDCLTMINRLRAPVRDDSYVSPILVDTTNILQSTHSWEVRHIRRSGNRVAHLLAQEAKLQSNCNLILSEDVRAAIQVDSNSYE</sequence>
<dbReference type="PANTHER" id="PTHR47074">
    <property type="entry name" value="BNAC02G40300D PROTEIN"/>
    <property type="match status" value="1"/>
</dbReference>
<dbReference type="AlphaFoldDB" id="A0AAE1YJ28"/>
<dbReference type="GO" id="GO:0003676">
    <property type="term" value="F:nucleic acid binding"/>
    <property type="evidence" value="ECO:0007669"/>
    <property type="project" value="InterPro"/>
</dbReference>
<dbReference type="InterPro" id="IPR036397">
    <property type="entry name" value="RNaseH_sf"/>
</dbReference>
<evidence type="ECO:0000259" key="1">
    <source>
        <dbReference type="Pfam" id="PF13456"/>
    </source>
</evidence>
<reference evidence="2" key="1">
    <citation type="submission" date="2020-06" db="EMBL/GenBank/DDBJ databases">
        <authorList>
            <person name="Li T."/>
            <person name="Hu X."/>
            <person name="Zhang T."/>
            <person name="Song X."/>
            <person name="Zhang H."/>
            <person name="Dai N."/>
            <person name="Sheng W."/>
            <person name="Hou X."/>
            <person name="Wei L."/>
        </authorList>
    </citation>
    <scope>NUCLEOTIDE SEQUENCE</scope>
    <source>
        <strain evidence="2">3651</strain>
        <tissue evidence="2">Leaf</tissue>
    </source>
</reference>
<gene>
    <name evidence="2" type="ORF">Salat_0884000</name>
</gene>
<keyword evidence="3" id="KW-1185">Reference proteome</keyword>
<protein>
    <recommendedName>
        <fullName evidence="1">RNase H type-1 domain-containing protein</fullName>
    </recommendedName>
</protein>
<accession>A0AAE1YJ28</accession>
<reference evidence="2" key="2">
    <citation type="journal article" date="2024" name="Plant">
        <title>Genomic evolution and insights into agronomic trait innovations of Sesamum species.</title>
        <authorList>
            <person name="Miao H."/>
            <person name="Wang L."/>
            <person name="Qu L."/>
            <person name="Liu H."/>
            <person name="Sun Y."/>
            <person name="Le M."/>
            <person name="Wang Q."/>
            <person name="Wei S."/>
            <person name="Zheng Y."/>
            <person name="Lin W."/>
            <person name="Duan Y."/>
            <person name="Cao H."/>
            <person name="Xiong S."/>
            <person name="Wang X."/>
            <person name="Wei L."/>
            <person name="Li C."/>
            <person name="Ma Q."/>
            <person name="Ju M."/>
            <person name="Zhao R."/>
            <person name="Li G."/>
            <person name="Mu C."/>
            <person name="Tian Q."/>
            <person name="Mei H."/>
            <person name="Zhang T."/>
            <person name="Gao T."/>
            <person name="Zhang H."/>
        </authorList>
    </citation>
    <scope>NUCLEOTIDE SEQUENCE</scope>
    <source>
        <strain evidence="2">3651</strain>
    </source>
</reference>
<dbReference type="InterPro" id="IPR052929">
    <property type="entry name" value="RNase_H-like_EbsB-rel"/>
</dbReference>
<dbReference type="CDD" id="cd06222">
    <property type="entry name" value="RNase_H_like"/>
    <property type="match status" value="1"/>
</dbReference>
<dbReference type="InterPro" id="IPR002156">
    <property type="entry name" value="RNaseH_domain"/>
</dbReference>
<dbReference type="InterPro" id="IPR044730">
    <property type="entry name" value="RNase_H-like_dom_plant"/>
</dbReference>